<reference evidence="3" key="1">
    <citation type="submission" date="2019-10" db="EMBL/GenBank/DDBJ databases">
        <title>Complete genome sequence of Corynebacterium urogenitalis DSM 108747, isolated from the genital tract of a cow.</title>
        <authorList>
            <person name="Ruckert C."/>
            <person name="Ballas P."/>
            <person name="Wagener K."/>
            <person name="Drillich M."/>
            <person name="Kaempfer P."/>
            <person name="Busse H.-J."/>
            <person name="Ehling-Schulz M."/>
        </authorList>
    </citation>
    <scope>NUCLEOTIDE SEQUENCE [LARGE SCALE GENOMIC DNA]</scope>
    <source>
        <strain evidence="3">LMM 1652</strain>
    </source>
</reference>
<keyword evidence="3" id="KW-1185">Reference proteome</keyword>
<dbReference type="Proteomes" id="UP000326711">
    <property type="component" value="Chromosome"/>
</dbReference>
<dbReference type="KEGG" id="cuo:CUROG_01400"/>
<organism evidence="2 3">
    <name type="scientific">Corynebacterium urogenitale</name>
    <dbReference type="NCBI Taxonomy" id="2487892"/>
    <lineage>
        <taxon>Bacteria</taxon>
        <taxon>Bacillati</taxon>
        <taxon>Actinomycetota</taxon>
        <taxon>Actinomycetes</taxon>
        <taxon>Mycobacteriales</taxon>
        <taxon>Corynebacteriaceae</taxon>
        <taxon>Corynebacterium</taxon>
    </lineage>
</organism>
<dbReference type="GO" id="GO:0016791">
    <property type="term" value="F:phosphatase activity"/>
    <property type="evidence" value="ECO:0007669"/>
    <property type="project" value="TreeGrafter"/>
</dbReference>
<dbReference type="RefSeq" id="WP_161595705.1">
    <property type="nucleotide sequence ID" value="NZ_CP045032.1"/>
</dbReference>
<dbReference type="EMBL" id="CP045032">
    <property type="protein sequence ID" value="QFQ01680.1"/>
    <property type="molecule type" value="Genomic_DNA"/>
</dbReference>
<dbReference type="CDD" id="cd07067">
    <property type="entry name" value="HP_PGM_like"/>
    <property type="match status" value="1"/>
</dbReference>
<dbReference type="Gene3D" id="3.40.50.1240">
    <property type="entry name" value="Phosphoglycerate mutase-like"/>
    <property type="match status" value="1"/>
</dbReference>
<sequence>MIELLLIRHGATEWNLAQRLQGQTDISLSDTGRVQARALAPFIAENPPQLVVTSTLSRTHQTAAELGVTVNYADADFSEMALGEWEGRLIPELHSENPDQYWAWRSGHLTPPGGETFEELCTRVGGALHRVLDRCEEEGLSRALVVCHGGVLRASIQTLIGISPEALMPIDPGSLTIIRVRQTDAGRDPRLQRLNWVPRPL</sequence>
<evidence type="ECO:0000256" key="1">
    <source>
        <dbReference type="PIRSR" id="PIRSR613078-2"/>
    </source>
</evidence>
<dbReference type="InterPro" id="IPR029033">
    <property type="entry name" value="His_PPase_superfam"/>
</dbReference>
<dbReference type="PANTHER" id="PTHR48100:SF1">
    <property type="entry name" value="HISTIDINE PHOSPHATASE FAMILY PROTEIN-RELATED"/>
    <property type="match status" value="1"/>
</dbReference>
<dbReference type="InterPro" id="IPR013078">
    <property type="entry name" value="His_Pase_superF_clade-1"/>
</dbReference>
<keyword evidence="2" id="KW-0378">Hydrolase</keyword>
<name>A0A5J6Z9R6_9CORY</name>
<dbReference type="GO" id="GO:0005737">
    <property type="term" value="C:cytoplasm"/>
    <property type="evidence" value="ECO:0007669"/>
    <property type="project" value="TreeGrafter"/>
</dbReference>
<dbReference type="SMART" id="SM00855">
    <property type="entry name" value="PGAM"/>
    <property type="match status" value="1"/>
</dbReference>
<accession>A0A5J6Z9R6</accession>
<dbReference type="SUPFAM" id="SSF53254">
    <property type="entry name" value="Phosphoglycerate mutase-like"/>
    <property type="match status" value="1"/>
</dbReference>
<dbReference type="EC" id="3.1.3.-" evidence="2"/>
<dbReference type="AlphaFoldDB" id="A0A5J6Z9R6"/>
<proteinExistence type="predicted"/>
<evidence type="ECO:0000313" key="2">
    <source>
        <dbReference type="EMBL" id="QFQ01680.1"/>
    </source>
</evidence>
<feature type="binding site" evidence="1">
    <location>
        <begin position="8"/>
        <end position="15"/>
    </location>
    <ligand>
        <name>substrate</name>
    </ligand>
</feature>
<gene>
    <name evidence="2" type="primary">gpgP1</name>
    <name evidence="2" type="ORF">CUROG_01400</name>
</gene>
<dbReference type="InterPro" id="IPR050275">
    <property type="entry name" value="PGM_Phosphatase"/>
</dbReference>
<protein>
    <submittedName>
        <fullName evidence="2">Glucosyl-3-phosphoglycerate phosphatase</fullName>
        <ecNumber evidence="2">3.1.3.-</ecNumber>
    </submittedName>
</protein>
<dbReference type="PANTHER" id="PTHR48100">
    <property type="entry name" value="BROAD-SPECIFICITY PHOSPHATASE YOR283W-RELATED"/>
    <property type="match status" value="1"/>
</dbReference>
<feature type="binding site" evidence="1">
    <location>
        <position position="58"/>
    </location>
    <ligand>
        <name>substrate</name>
    </ligand>
</feature>
<evidence type="ECO:0000313" key="3">
    <source>
        <dbReference type="Proteomes" id="UP000326711"/>
    </source>
</evidence>
<dbReference type="Pfam" id="PF00300">
    <property type="entry name" value="His_Phos_1"/>
    <property type="match status" value="1"/>
</dbReference>